<dbReference type="GO" id="GO:0009279">
    <property type="term" value="C:cell outer membrane"/>
    <property type="evidence" value="ECO:0007669"/>
    <property type="project" value="UniProtKB-SubCell"/>
</dbReference>
<dbReference type="InterPro" id="IPR006665">
    <property type="entry name" value="OmpA-like"/>
</dbReference>
<dbReference type="AlphaFoldDB" id="J1HMM8"/>
<dbReference type="OrthoDB" id="5186344at2"/>
<accession>J1HMM8</accession>
<feature type="region of interest" description="Disordered" evidence="5">
    <location>
        <begin position="365"/>
        <end position="395"/>
    </location>
</feature>
<dbReference type="PATRIC" id="fig|1125717.3.peg.664"/>
<dbReference type="SUPFAM" id="SSF103088">
    <property type="entry name" value="OmpA-like"/>
    <property type="match status" value="1"/>
</dbReference>
<protein>
    <submittedName>
        <fullName evidence="8">OmpA family protein</fullName>
    </submittedName>
</protein>
<evidence type="ECO:0000256" key="6">
    <source>
        <dbReference type="SAM" id="SignalP"/>
    </source>
</evidence>
<keyword evidence="6" id="KW-0732">Signal</keyword>
<feature type="domain" description="OmpA-like" evidence="7">
    <location>
        <begin position="283"/>
        <end position="404"/>
    </location>
</feature>
<dbReference type="PANTHER" id="PTHR30329">
    <property type="entry name" value="STATOR ELEMENT OF FLAGELLAR MOTOR COMPLEX"/>
    <property type="match status" value="1"/>
</dbReference>
<dbReference type="PRINTS" id="PR01021">
    <property type="entry name" value="OMPADOMAIN"/>
</dbReference>
<dbReference type="Proteomes" id="UP000004578">
    <property type="component" value="Unassembled WGS sequence"/>
</dbReference>
<comment type="caution">
    <text evidence="8">The sequence shown here is derived from an EMBL/GenBank/DDBJ whole genome shotgun (WGS) entry which is preliminary data.</text>
</comment>
<keyword evidence="2 4" id="KW-0472">Membrane</keyword>
<evidence type="ECO:0000313" key="8">
    <source>
        <dbReference type="EMBL" id="EJF47225.1"/>
    </source>
</evidence>
<dbReference type="Gene3D" id="3.30.1330.60">
    <property type="entry name" value="OmpA-like domain"/>
    <property type="match status" value="1"/>
</dbReference>
<dbReference type="PANTHER" id="PTHR30329:SF21">
    <property type="entry name" value="LIPOPROTEIN YIAD-RELATED"/>
    <property type="match status" value="1"/>
</dbReference>
<evidence type="ECO:0000256" key="1">
    <source>
        <dbReference type="ARBA" id="ARBA00004442"/>
    </source>
</evidence>
<dbReference type="RefSeq" id="WP_005868934.1">
    <property type="nucleotide sequence ID" value="NZ_AKFS01000095.1"/>
</dbReference>
<evidence type="ECO:0000256" key="5">
    <source>
        <dbReference type="SAM" id="MobiDB-lite"/>
    </source>
</evidence>
<evidence type="ECO:0000259" key="7">
    <source>
        <dbReference type="PROSITE" id="PS51123"/>
    </source>
</evidence>
<sequence length="404" mass="41384">MMRKNPMTAAVLAAAAILVAAGCSGGSHQSAGGTAQSAGPTQAPASQAPGTAVPGYKPGEIPPIPLFSIPPIDVFAQNADKAVISSVSSAVASVPGVTVAPASCDASGGYKHSGNTTFSGDGSSYTQSGDLSASNHGDGSGYISEGPIYVSYDGKGGGYYENSDDDISIQIHSDGSGYYYSPSVDIDRWADGSGHYSNKDTGDDIHINPNGSSYSWNDKTGIRYFNYGDGSGYYADDTGLYIFNDGGGTATINDDTTVSADPLPPVQPVGAFPPVANLAPSQSCGTAITLDDSVLFDFGESTVRADAAGTLAKLAAVLTDASAPTAHVYGHTDSIGDDASNQTLSEQRAKAVVDELKKNGATTTLDWKGFGETQPIAPNTNDDGSDNPAGRQANRRVEIYIPTF</sequence>
<organism evidence="8 9">
    <name type="scientific">Schaalia georgiae F0490</name>
    <dbReference type="NCBI Taxonomy" id="1125717"/>
    <lineage>
        <taxon>Bacteria</taxon>
        <taxon>Bacillati</taxon>
        <taxon>Actinomycetota</taxon>
        <taxon>Actinomycetes</taxon>
        <taxon>Actinomycetales</taxon>
        <taxon>Actinomycetaceae</taxon>
        <taxon>Schaalia</taxon>
    </lineage>
</organism>
<dbReference type="EMBL" id="AKFS01000095">
    <property type="protein sequence ID" value="EJF47225.1"/>
    <property type="molecule type" value="Genomic_DNA"/>
</dbReference>
<dbReference type="PROSITE" id="PS51123">
    <property type="entry name" value="OMPA_2"/>
    <property type="match status" value="1"/>
</dbReference>
<evidence type="ECO:0000313" key="9">
    <source>
        <dbReference type="Proteomes" id="UP000004578"/>
    </source>
</evidence>
<dbReference type="Pfam" id="PF00691">
    <property type="entry name" value="OmpA"/>
    <property type="match status" value="1"/>
</dbReference>
<evidence type="ECO:0000256" key="2">
    <source>
        <dbReference type="ARBA" id="ARBA00023136"/>
    </source>
</evidence>
<gene>
    <name evidence="8" type="ORF">HMPREF1317_1951</name>
</gene>
<dbReference type="InterPro" id="IPR006664">
    <property type="entry name" value="OMP_bac"/>
</dbReference>
<dbReference type="InterPro" id="IPR036737">
    <property type="entry name" value="OmpA-like_sf"/>
</dbReference>
<comment type="subcellular location">
    <subcellularLocation>
        <location evidence="1">Cell outer membrane</location>
    </subcellularLocation>
</comment>
<evidence type="ECO:0000256" key="3">
    <source>
        <dbReference type="ARBA" id="ARBA00023237"/>
    </source>
</evidence>
<dbReference type="PROSITE" id="PS51257">
    <property type="entry name" value="PROKAR_LIPOPROTEIN"/>
    <property type="match status" value="1"/>
</dbReference>
<dbReference type="CDD" id="cd07185">
    <property type="entry name" value="OmpA_C-like"/>
    <property type="match status" value="1"/>
</dbReference>
<keyword evidence="9" id="KW-1185">Reference proteome</keyword>
<feature type="signal peptide" evidence="6">
    <location>
        <begin position="1"/>
        <end position="20"/>
    </location>
</feature>
<evidence type="ECO:0000256" key="4">
    <source>
        <dbReference type="PROSITE-ProRule" id="PRU00473"/>
    </source>
</evidence>
<dbReference type="InterPro" id="IPR050330">
    <property type="entry name" value="Bact_OuterMem_StrucFunc"/>
</dbReference>
<name>J1HMM8_9ACTO</name>
<reference evidence="8 9" key="1">
    <citation type="submission" date="2012-05" db="EMBL/GenBank/DDBJ databases">
        <authorList>
            <person name="Harkins D.M."/>
            <person name="Madupu R."/>
            <person name="Durkin A.S."/>
            <person name="Torralba M."/>
            <person name="Methe B."/>
            <person name="Sutton G.G."/>
            <person name="Nelson K.E."/>
        </authorList>
    </citation>
    <scope>NUCLEOTIDE SEQUENCE [LARGE SCALE GENOMIC DNA]</scope>
    <source>
        <strain evidence="8 9">F0490</strain>
    </source>
</reference>
<feature type="region of interest" description="Disordered" evidence="5">
    <location>
        <begin position="29"/>
        <end position="57"/>
    </location>
</feature>
<keyword evidence="3" id="KW-0998">Cell outer membrane</keyword>
<feature type="chain" id="PRO_5039262738" evidence="6">
    <location>
        <begin position="21"/>
        <end position="404"/>
    </location>
</feature>
<proteinExistence type="predicted"/>
<feature type="compositionally biased region" description="Polar residues" evidence="5">
    <location>
        <begin position="29"/>
        <end position="49"/>
    </location>
</feature>